<organism evidence="2 3">
    <name type="scientific">Paenibacillus rhizosphaerae</name>
    <dbReference type="NCBI Taxonomy" id="297318"/>
    <lineage>
        <taxon>Bacteria</taxon>
        <taxon>Bacillati</taxon>
        <taxon>Bacillota</taxon>
        <taxon>Bacilli</taxon>
        <taxon>Bacillales</taxon>
        <taxon>Paenibacillaceae</taxon>
        <taxon>Paenibacillus</taxon>
    </lineage>
</organism>
<dbReference type="EMBL" id="MRTP01000001">
    <property type="protein sequence ID" value="OMF58922.1"/>
    <property type="molecule type" value="Genomic_DNA"/>
</dbReference>
<dbReference type="PANTHER" id="PTHR37812:SF1">
    <property type="entry name" value="MU-LIKE PROPHAGE FLUMU PROTEIN C"/>
    <property type="match status" value="1"/>
</dbReference>
<dbReference type="InterPro" id="IPR014875">
    <property type="entry name" value="Mor_transcription_activator"/>
</dbReference>
<dbReference type="AlphaFoldDB" id="A0A1R1F4H9"/>
<dbReference type="InterPro" id="IPR049739">
    <property type="entry name" value="YraL-like"/>
</dbReference>
<proteinExistence type="predicted"/>
<sequence>MKYVSASDILPEQLLQEIQKYVQGRTIYIPSREDGRKKWGQLSGQRDYLRKRNLEIRQSFRKGIDVEQLSQSYCLAVETIRKIVYQKK</sequence>
<evidence type="ECO:0000313" key="3">
    <source>
        <dbReference type="Proteomes" id="UP000187172"/>
    </source>
</evidence>
<comment type="caution">
    <text evidence="2">The sequence shown here is derived from an EMBL/GenBank/DDBJ whole genome shotgun (WGS) entry which is preliminary data.</text>
</comment>
<dbReference type="RefSeq" id="WP_076169170.1">
    <property type="nucleotide sequence ID" value="NZ_MRTP01000001.1"/>
</dbReference>
<evidence type="ECO:0000313" key="2">
    <source>
        <dbReference type="EMBL" id="OMF58922.1"/>
    </source>
</evidence>
<evidence type="ECO:0000259" key="1">
    <source>
        <dbReference type="Pfam" id="PF08765"/>
    </source>
</evidence>
<reference evidence="2 3" key="1">
    <citation type="submission" date="2016-11" db="EMBL/GenBank/DDBJ databases">
        <title>Paenibacillus species isolates.</title>
        <authorList>
            <person name="Beno S.M."/>
        </authorList>
    </citation>
    <scope>NUCLEOTIDE SEQUENCE [LARGE SCALE GENOMIC DNA]</scope>
    <source>
        <strain evidence="2 3">FSL R5-0378</strain>
    </source>
</reference>
<accession>A0A1R1F4H9</accession>
<name>A0A1R1F4H9_9BACL</name>
<dbReference type="SUPFAM" id="SSF46689">
    <property type="entry name" value="Homeodomain-like"/>
    <property type="match status" value="1"/>
</dbReference>
<dbReference type="Pfam" id="PF08765">
    <property type="entry name" value="Mor"/>
    <property type="match status" value="1"/>
</dbReference>
<dbReference type="Proteomes" id="UP000187172">
    <property type="component" value="Unassembled WGS sequence"/>
</dbReference>
<protein>
    <recommendedName>
        <fullName evidence="1">Mor transcription activator domain-containing protein</fullName>
    </recommendedName>
</protein>
<dbReference type="InterPro" id="IPR009057">
    <property type="entry name" value="Homeodomain-like_sf"/>
</dbReference>
<dbReference type="PANTHER" id="PTHR37812">
    <property type="entry name" value="MU-LIKE PROPHAGE FLUMU PROTEIN C"/>
    <property type="match status" value="1"/>
</dbReference>
<keyword evidence="3" id="KW-1185">Reference proteome</keyword>
<dbReference type="InterPro" id="IPR052411">
    <property type="entry name" value="c-mor_Regulatory_Protein"/>
</dbReference>
<dbReference type="NCBIfam" id="NF040785">
    <property type="entry name" value="CD3324_fam"/>
    <property type="match status" value="1"/>
</dbReference>
<gene>
    <name evidence="2" type="ORF">BK138_10725</name>
</gene>
<dbReference type="STRING" id="297318.BK138_10725"/>
<feature type="domain" description="Mor transcription activator" evidence="1">
    <location>
        <begin position="10"/>
        <end position="85"/>
    </location>
</feature>